<accession>A0A0U9HDW8</accession>
<organism evidence="1 2">
    <name type="scientific">Oceanobacillus picturae</name>
    <dbReference type="NCBI Taxonomy" id="171693"/>
    <lineage>
        <taxon>Bacteria</taxon>
        <taxon>Bacillati</taxon>
        <taxon>Bacillota</taxon>
        <taxon>Bacilli</taxon>
        <taxon>Bacillales</taxon>
        <taxon>Bacillaceae</taxon>
        <taxon>Oceanobacillus</taxon>
    </lineage>
</organism>
<reference evidence="2" key="1">
    <citation type="submission" date="2015-07" db="EMBL/GenBank/DDBJ databases">
        <title>Draft Genome Sequence of Oceanobacillus picturae Heshi-B3 that Was Isolated from Fermented Rice Bran with Aging Salted Mackerel, Which Was Named Heshiko as Traditional Fermented Seafood in Japan.</title>
        <authorList>
            <person name="Akuzawa S."/>
            <person name="Nakagawa J."/>
            <person name="Kanekatsu T."/>
            <person name="Kanesaki Y."/>
            <person name="Suzuki T."/>
        </authorList>
    </citation>
    <scope>NUCLEOTIDE SEQUENCE [LARGE SCALE GENOMIC DNA]</scope>
    <source>
        <strain evidence="2">Heshi-B3</strain>
    </source>
</reference>
<dbReference type="EMBL" id="BBXV01000013">
    <property type="protein sequence ID" value="GAQ17196.1"/>
    <property type="molecule type" value="Genomic_DNA"/>
</dbReference>
<dbReference type="InterPro" id="IPR014938">
    <property type="entry name" value="YfhH-like"/>
</dbReference>
<dbReference type="Gene3D" id="1.10.287.880">
    <property type="entry name" value="Hypothetical protein YfhH domain"/>
    <property type="match status" value="1"/>
</dbReference>
<protein>
    <submittedName>
        <fullName evidence="1">Transcription regulator</fullName>
    </submittedName>
</protein>
<proteinExistence type="predicted"/>
<dbReference type="InterPro" id="IPR036289">
    <property type="entry name" value="YfhH"/>
</dbReference>
<evidence type="ECO:0000313" key="1">
    <source>
        <dbReference type="EMBL" id="GAQ17196.1"/>
    </source>
</evidence>
<dbReference type="AlphaFoldDB" id="A0A0U9HDW8"/>
<dbReference type="Pfam" id="PF08838">
    <property type="entry name" value="DUF1811"/>
    <property type="match status" value="1"/>
</dbReference>
<sequence length="118" mass="13561">MSTNYRYSDYSIEQLRAEIGKLKEKAQKAEQLGNISEVAVNERKMQVALAYTLNPKDFKAEKIYTLKTDPGYTFKINYINGVFAWGHRINLLNEMNEQEEAIPISLLGDAVKDKKNSR</sequence>
<comment type="caution">
    <text evidence="1">The sequence shown here is derived from an EMBL/GenBank/DDBJ whole genome shotgun (WGS) entry which is preliminary data.</text>
</comment>
<dbReference type="Proteomes" id="UP000052946">
    <property type="component" value="Unassembled WGS sequence"/>
</dbReference>
<dbReference type="Gene3D" id="2.30.30.340">
    <property type="entry name" value="Hypothetical protein YfhH like domains"/>
    <property type="match status" value="1"/>
</dbReference>
<reference evidence="1 2" key="2">
    <citation type="journal article" date="2016" name="Genome Announc.">
        <title>Draft Genome Sequence of Oceanobacillus picturae Heshi-B3, Isolated from Fermented Rice Bran in a Traditional Japanese Seafood Dish.</title>
        <authorList>
            <person name="Akuzawa S."/>
            <person name="Nagaoka J."/>
            <person name="Kanekatsu M."/>
            <person name="Kanesaki Y."/>
            <person name="Suzuki T."/>
        </authorList>
    </citation>
    <scope>NUCLEOTIDE SEQUENCE [LARGE SCALE GENOMIC DNA]</scope>
    <source>
        <strain evidence="1 2">Heshi-B3</strain>
    </source>
</reference>
<name>A0A0U9HDW8_9BACI</name>
<dbReference type="OrthoDB" id="2353288at2"/>
<evidence type="ECO:0000313" key="2">
    <source>
        <dbReference type="Proteomes" id="UP000052946"/>
    </source>
</evidence>
<dbReference type="RefSeq" id="WP_058949682.1">
    <property type="nucleotide sequence ID" value="NZ_BBXV01000013.1"/>
</dbReference>
<dbReference type="SUPFAM" id="SSF101697">
    <property type="entry name" value="Hypothetical protein YfhH"/>
    <property type="match status" value="1"/>
</dbReference>
<gene>
    <name evidence="1" type="ORF">OPHB3_1121</name>
</gene>